<evidence type="ECO:0000313" key="7">
    <source>
        <dbReference type="Proteomes" id="UP000625780"/>
    </source>
</evidence>
<accession>A0ABQ1R2Y0</accession>
<dbReference type="PROSITE" id="PS51257">
    <property type="entry name" value="PROKAR_LIPOPROTEIN"/>
    <property type="match status" value="1"/>
</dbReference>
<keyword evidence="7" id="KW-1185">Reference proteome</keyword>
<dbReference type="SUPFAM" id="SSF54001">
    <property type="entry name" value="Cysteine proteinases"/>
    <property type="match status" value="1"/>
</dbReference>
<comment type="caution">
    <text evidence="6">The sequence shown here is derived from an EMBL/GenBank/DDBJ whole genome shotgun (WGS) entry which is preliminary data.</text>
</comment>
<comment type="similarity">
    <text evidence="1">Belongs to the peptidase C40 family.</text>
</comment>
<organism evidence="6 7">
    <name type="scientific">Muriicola marianensis</name>
    <dbReference type="NCBI Taxonomy" id="1324801"/>
    <lineage>
        <taxon>Bacteria</taxon>
        <taxon>Pseudomonadati</taxon>
        <taxon>Bacteroidota</taxon>
        <taxon>Flavobacteriia</taxon>
        <taxon>Flavobacteriales</taxon>
        <taxon>Flavobacteriaceae</taxon>
        <taxon>Muriicola</taxon>
    </lineage>
</organism>
<evidence type="ECO:0000256" key="4">
    <source>
        <dbReference type="ARBA" id="ARBA00022807"/>
    </source>
</evidence>
<dbReference type="RefSeq" id="WP_188370589.1">
    <property type="nucleotide sequence ID" value="NZ_BMFH01000001.1"/>
</dbReference>
<evidence type="ECO:0000313" key="6">
    <source>
        <dbReference type="EMBL" id="GGD53776.1"/>
    </source>
</evidence>
<dbReference type="Proteomes" id="UP000625780">
    <property type="component" value="Unassembled WGS sequence"/>
</dbReference>
<evidence type="ECO:0000256" key="2">
    <source>
        <dbReference type="ARBA" id="ARBA00022670"/>
    </source>
</evidence>
<evidence type="ECO:0000259" key="5">
    <source>
        <dbReference type="PROSITE" id="PS51935"/>
    </source>
</evidence>
<keyword evidence="3" id="KW-0378">Hydrolase</keyword>
<dbReference type="EMBL" id="BMFH01000001">
    <property type="protein sequence ID" value="GGD53776.1"/>
    <property type="molecule type" value="Genomic_DNA"/>
</dbReference>
<dbReference type="PROSITE" id="PS51935">
    <property type="entry name" value="NLPC_P60"/>
    <property type="match status" value="1"/>
</dbReference>
<feature type="domain" description="NlpC/P60" evidence="5">
    <location>
        <begin position="64"/>
        <end position="191"/>
    </location>
</feature>
<keyword evidence="4" id="KW-0788">Thiol protease</keyword>
<evidence type="ECO:0000256" key="1">
    <source>
        <dbReference type="ARBA" id="ARBA00007074"/>
    </source>
</evidence>
<reference evidence="7" key="1">
    <citation type="journal article" date="2019" name="Int. J. Syst. Evol. Microbiol.">
        <title>The Global Catalogue of Microorganisms (GCM) 10K type strain sequencing project: providing services to taxonomists for standard genome sequencing and annotation.</title>
        <authorList>
            <consortium name="The Broad Institute Genomics Platform"/>
            <consortium name="The Broad Institute Genome Sequencing Center for Infectious Disease"/>
            <person name="Wu L."/>
            <person name="Ma J."/>
        </authorList>
    </citation>
    <scope>NUCLEOTIDE SEQUENCE [LARGE SCALE GENOMIC DNA]</scope>
    <source>
        <strain evidence="7">CGMCC 1.12606</strain>
    </source>
</reference>
<evidence type="ECO:0000256" key="3">
    <source>
        <dbReference type="ARBA" id="ARBA00022801"/>
    </source>
</evidence>
<dbReference type="InterPro" id="IPR038765">
    <property type="entry name" value="Papain-like_cys_pep_sf"/>
</dbReference>
<proteinExistence type="inferred from homology"/>
<dbReference type="Gene3D" id="3.90.1720.10">
    <property type="entry name" value="endopeptidase domain like (from Nostoc punctiforme)"/>
    <property type="match status" value="1"/>
</dbReference>
<dbReference type="InterPro" id="IPR000064">
    <property type="entry name" value="NLP_P60_dom"/>
</dbReference>
<gene>
    <name evidence="6" type="ORF">GCM10011361_20600</name>
</gene>
<dbReference type="InterPro" id="IPR051202">
    <property type="entry name" value="Peptidase_C40"/>
</dbReference>
<keyword evidence="2" id="KW-0645">Protease</keyword>
<protein>
    <recommendedName>
        <fullName evidence="5">NlpC/P60 domain-containing protein</fullName>
    </recommendedName>
</protein>
<name>A0ABQ1R2Y0_9FLAO</name>
<dbReference type="Pfam" id="PF00877">
    <property type="entry name" value="NLPC_P60"/>
    <property type="match status" value="1"/>
</dbReference>
<dbReference type="PANTHER" id="PTHR47053">
    <property type="entry name" value="MUREIN DD-ENDOPEPTIDASE MEPH-RELATED"/>
    <property type="match status" value="1"/>
</dbReference>
<dbReference type="PANTHER" id="PTHR47053:SF1">
    <property type="entry name" value="MUREIN DD-ENDOPEPTIDASE MEPH-RELATED"/>
    <property type="match status" value="1"/>
</dbReference>
<sequence>MWRKNLVLILCLTALSCGVVKKRTTYGSGYSVTVEADDPPTETLRDSILSDGTEIAEAPERIYLDKSEQVINTALTYTGVKYKYGGTTRKGMDCSGLMYITFQEHDIYLPRVSFYMANEGRKISLEEVSKGDLLFFTTSNRRKRINHVGLVVEVEGDDIRFIHSTTSRGVIVSSLKEGYWNYAFVKATRIL</sequence>